<comment type="caution">
    <text evidence="2">The sequence shown here is derived from an EMBL/GenBank/DDBJ whole genome shotgun (WGS) entry which is preliminary data.</text>
</comment>
<feature type="domain" description="Cyclic nucleotide-binding" evidence="1">
    <location>
        <begin position="11"/>
        <end position="113"/>
    </location>
</feature>
<evidence type="ECO:0000313" key="2">
    <source>
        <dbReference type="EMBL" id="MBD2768115.1"/>
    </source>
</evidence>
<evidence type="ECO:0000259" key="1">
    <source>
        <dbReference type="PROSITE" id="PS50042"/>
    </source>
</evidence>
<name>A0A927GJ74_9BACT</name>
<dbReference type="Pfam" id="PF00027">
    <property type="entry name" value="cNMP_binding"/>
    <property type="match status" value="1"/>
</dbReference>
<keyword evidence="3" id="KW-1185">Reference proteome</keyword>
<dbReference type="EMBL" id="JACXAD010000008">
    <property type="protein sequence ID" value="MBD2768115.1"/>
    <property type="molecule type" value="Genomic_DNA"/>
</dbReference>
<accession>A0A927GJ74</accession>
<sequence length="189" mass="22030">MEKLRGLIHEVAGQVTDSELAVILTKFRIKKIKKDQHLLRQGQVCRELCFVKSGCFKVIYPHANREINVWFAFEEMPITEMQSFITQSPSQYTIRALENAEVFAIEYNDLQKLYEEFSSFRFFGMRIVERILAKSIQRMTSFQFETAEARYEKLFANPNYLNRVPLKDLASFLGVTPNSLSRIRNSAGK</sequence>
<evidence type="ECO:0000313" key="3">
    <source>
        <dbReference type="Proteomes" id="UP000612233"/>
    </source>
</evidence>
<dbReference type="CDD" id="cd00038">
    <property type="entry name" value="CAP_ED"/>
    <property type="match status" value="1"/>
</dbReference>
<organism evidence="2 3">
    <name type="scientific">Hymenobacter montanus</name>
    <dbReference type="NCBI Taxonomy" id="2771359"/>
    <lineage>
        <taxon>Bacteria</taxon>
        <taxon>Pseudomonadati</taxon>
        <taxon>Bacteroidota</taxon>
        <taxon>Cytophagia</taxon>
        <taxon>Cytophagales</taxon>
        <taxon>Hymenobacteraceae</taxon>
        <taxon>Hymenobacter</taxon>
    </lineage>
</organism>
<dbReference type="AlphaFoldDB" id="A0A927GJ74"/>
<protein>
    <submittedName>
        <fullName evidence="2">Crp/Fnr family transcriptional regulator</fullName>
    </submittedName>
</protein>
<dbReference type="RefSeq" id="WP_191004929.1">
    <property type="nucleotide sequence ID" value="NZ_JACXAD010000008.1"/>
</dbReference>
<dbReference type="InterPro" id="IPR000595">
    <property type="entry name" value="cNMP-bd_dom"/>
</dbReference>
<dbReference type="InterPro" id="IPR014710">
    <property type="entry name" value="RmlC-like_jellyroll"/>
</dbReference>
<dbReference type="SUPFAM" id="SSF51206">
    <property type="entry name" value="cAMP-binding domain-like"/>
    <property type="match status" value="1"/>
</dbReference>
<dbReference type="Gene3D" id="2.60.120.10">
    <property type="entry name" value="Jelly Rolls"/>
    <property type="match status" value="1"/>
</dbReference>
<proteinExistence type="predicted"/>
<dbReference type="PROSITE" id="PS50042">
    <property type="entry name" value="CNMP_BINDING_3"/>
    <property type="match status" value="1"/>
</dbReference>
<reference evidence="2" key="1">
    <citation type="submission" date="2020-09" db="EMBL/GenBank/DDBJ databases">
        <authorList>
            <person name="Kim M.K."/>
        </authorList>
    </citation>
    <scope>NUCLEOTIDE SEQUENCE</scope>
    <source>
        <strain evidence="2">BT664</strain>
    </source>
</reference>
<gene>
    <name evidence="2" type="ORF">IC235_09455</name>
</gene>
<dbReference type="Proteomes" id="UP000612233">
    <property type="component" value="Unassembled WGS sequence"/>
</dbReference>
<dbReference type="InterPro" id="IPR018490">
    <property type="entry name" value="cNMP-bd_dom_sf"/>
</dbReference>